<evidence type="ECO:0000256" key="1">
    <source>
        <dbReference type="ARBA" id="ARBA00004123"/>
    </source>
</evidence>
<dbReference type="NCBIfam" id="TIGR00614">
    <property type="entry name" value="recQ_fam"/>
    <property type="match status" value="1"/>
</dbReference>
<gene>
    <name evidence="10" type="ORF">D9758_003687</name>
</gene>
<evidence type="ECO:0000313" key="11">
    <source>
        <dbReference type="Proteomes" id="UP000559256"/>
    </source>
</evidence>
<dbReference type="InterPro" id="IPR036390">
    <property type="entry name" value="WH_DNA-bd_sf"/>
</dbReference>
<feature type="compositionally biased region" description="Polar residues" evidence="8">
    <location>
        <begin position="486"/>
        <end position="512"/>
    </location>
</feature>
<dbReference type="GO" id="GO:0005694">
    <property type="term" value="C:chromosome"/>
    <property type="evidence" value="ECO:0007669"/>
    <property type="project" value="TreeGrafter"/>
</dbReference>
<dbReference type="SUPFAM" id="SSF50630">
    <property type="entry name" value="Acid proteases"/>
    <property type="match status" value="1"/>
</dbReference>
<dbReference type="GO" id="GO:0000724">
    <property type="term" value="P:double-strand break repair via homologous recombination"/>
    <property type="evidence" value="ECO:0007669"/>
    <property type="project" value="TreeGrafter"/>
</dbReference>
<evidence type="ECO:0000313" key="10">
    <source>
        <dbReference type="EMBL" id="KAF5367500.1"/>
    </source>
</evidence>
<dbReference type="FunFam" id="3.40.50.300:FF:001389">
    <property type="entry name" value="ATP-dependent DNA helicase RecQ"/>
    <property type="match status" value="1"/>
</dbReference>
<dbReference type="GO" id="GO:0003677">
    <property type="term" value="F:DNA binding"/>
    <property type="evidence" value="ECO:0007669"/>
    <property type="project" value="UniProtKB-KW"/>
</dbReference>
<dbReference type="Gene3D" id="2.40.70.10">
    <property type="entry name" value="Acid Proteases"/>
    <property type="match status" value="2"/>
</dbReference>
<keyword evidence="11" id="KW-1185">Reference proteome</keyword>
<accession>A0A8H5GMS0</accession>
<evidence type="ECO:0000256" key="6">
    <source>
        <dbReference type="ARBA" id="ARBA00023235"/>
    </source>
</evidence>
<dbReference type="SUPFAM" id="SSF46785">
    <property type="entry name" value="Winged helix' DNA-binding domain"/>
    <property type="match status" value="1"/>
</dbReference>
<dbReference type="CDD" id="cd17920">
    <property type="entry name" value="DEXHc_RecQ"/>
    <property type="match status" value="1"/>
</dbReference>
<feature type="compositionally biased region" description="Low complexity" evidence="8">
    <location>
        <begin position="413"/>
        <end position="439"/>
    </location>
</feature>
<keyword evidence="4" id="KW-0067">ATP-binding</keyword>
<evidence type="ECO:0000256" key="3">
    <source>
        <dbReference type="ARBA" id="ARBA00022801"/>
    </source>
</evidence>
<dbReference type="GO" id="GO:0043138">
    <property type="term" value="F:3'-5' DNA helicase activity"/>
    <property type="evidence" value="ECO:0007669"/>
    <property type="project" value="InterPro"/>
</dbReference>
<dbReference type="Pfam" id="PF00026">
    <property type="entry name" value="Asp"/>
    <property type="match status" value="1"/>
</dbReference>
<feature type="region of interest" description="Disordered" evidence="8">
    <location>
        <begin position="1299"/>
        <end position="1322"/>
    </location>
</feature>
<dbReference type="InterPro" id="IPR034164">
    <property type="entry name" value="Pepsin-like_dom"/>
</dbReference>
<dbReference type="InterPro" id="IPR014001">
    <property type="entry name" value="Helicase_ATP-bd"/>
</dbReference>
<reference evidence="10 11" key="1">
    <citation type="journal article" date="2020" name="ISME J.">
        <title>Uncovering the hidden diversity of litter-decomposition mechanisms in mushroom-forming fungi.</title>
        <authorList>
            <person name="Floudas D."/>
            <person name="Bentzer J."/>
            <person name="Ahren D."/>
            <person name="Johansson T."/>
            <person name="Persson P."/>
            <person name="Tunlid A."/>
        </authorList>
    </citation>
    <scope>NUCLEOTIDE SEQUENCE [LARGE SCALE GENOMIC DNA]</scope>
    <source>
        <strain evidence="10 11">CBS 291.85</strain>
    </source>
</reference>
<dbReference type="Proteomes" id="UP000559256">
    <property type="component" value="Unassembled WGS sequence"/>
</dbReference>
<dbReference type="InterPro" id="IPR004589">
    <property type="entry name" value="DNA_helicase_ATP-dep_RecQ"/>
</dbReference>
<dbReference type="Gene3D" id="1.10.10.10">
    <property type="entry name" value="Winged helix-like DNA-binding domain superfamily/Winged helix DNA-binding domain"/>
    <property type="match status" value="1"/>
</dbReference>
<name>A0A8H5GMS0_9AGAR</name>
<evidence type="ECO:0000256" key="7">
    <source>
        <dbReference type="ARBA" id="ARBA00023242"/>
    </source>
</evidence>
<organism evidence="10 11">
    <name type="scientific">Tetrapyrgos nigripes</name>
    <dbReference type="NCBI Taxonomy" id="182062"/>
    <lineage>
        <taxon>Eukaryota</taxon>
        <taxon>Fungi</taxon>
        <taxon>Dikarya</taxon>
        <taxon>Basidiomycota</taxon>
        <taxon>Agaricomycotina</taxon>
        <taxon>Agaricomycetes</taxon>
        <taxon>Agaricomycetidae</taxon>
        <taxon>Agaricales</taxon>
        <taxon>Marasmiineae</taxon>
        <taxon>Marasmiaceae</taxon>
        <taxon>Tetrapyrgos</taxon>
    </lineage>
</organism>
<protein>
    <recommendedName>
        <fullName evidence="9">Helicase ATP-binding domain-containing protein</fullName>
    </recommendedName>
</protein>
<feature type="compositionally biased region" description="Polar residues" evidence="8">
    <location>
        <begin position="463"/>
        <end position="476"/>
    </location>
</feature>
<dbReference type="InterPro" id="IPR011545">
    <property type="entry name" value="DEAD/DEAH_box_helicase_dom"/>
</dbReference>
<dbReference type="InterPro" id="IPR032284">
    <property type="entry name" value="RecQ_Zn-bd"/>
</dbReference>
<dbReference type="InterPro" id="IPR036388">
    <property type="entry name" value="WH-like_DNA-bd_sf"/>
</dbReference>
<dbReference type="SMART" id="SM00487">
    <property type="entry name" value="DEXDc"/>
    <property type="match status" value="1"/>
</dbReference>
<dbReference type="GO" id="GO:0006260">
    <property type="term" value="P:DNA replication"/>
    <property type="evidence" value="ECO:0007669"/>
    <property type="project" value="InterPro"/>
</dbReference>
<dbReference type="PROSITE" id="PS51192">
    <property type="entry name" value="HELICASE_ATP_BIND_1"/>
    <property type="match status" value="1"/>
</dbReference>
<dbReference type="Gene3D" id="3.40.50.300">
    <property type="entry name" value="P-loop containing nucleotide triphosphate hydrolases"/>
    <property type="match status" value="3"/>
</dbReference>
<keyword evidence="7" id="KW-0539">Nucleus</keyword>
<evidence type="ECO:0000256" key="8">
    <source>
        <dbReference type="SAM" id="MobiDB-lite"/>
    </source>
</evidence>
<dbReference type="EMBL" id="JAACJM010000019">
    <property type="protein sequence ID" value="KAF5367500.1"/>
    <property type="molecule type" value="Genomic_DNA"/>
</dbReference>
<comment type="subcellular location">
    <subcellularLocation>
        <location evidence="1">Nucleus</location>
    </subcellularLocation>
</comment>
<dbReference type="Pfam" id="PF09382">
    <property type="entry name" value="RQC"/>
    <property type="match status" value="1"/>
</dbReference>
<comment type="similarity">
    <text evidence="2">Belongs to the helicase family. RecQ subfamily.</text>
</comment>
<dbReference type="Pfam" id="PF00270">
    <property type="entry name" value="DEAD"/>
    <property type="match status" value="1"/>
</dbReference>
<keyword evidence="3" id="KW-0378">Hydrolase</keyword>
<feature type="region of interest" description="Disordered" evidence="8">
    <location>
        <begin position="408"/>
        <end position="439"/>
    </location>
</feature>
<dbReference type="InterPro" id="IPR002464">
    <property type="entry name" value="DNA/RNA_helicase_DEAH_CS"/>
</dbReference>
<feature type="domain" description="Helicase ATP-binding" evidence="9">
    <location>
        <begin position="813"/>
        <end position="989"/>
    </location>
</feature>
<dbReference type="SMART" id="SM00956">
    <property type="entry name" value="RQC"/>
    <property type="match status" value="1"/>
</dbReference>
<dbReference type="PANTHER" id="PTHR13710:SF153">
    <property type="entry name" value="RECQ-LIKE DNA HELICASE BLM"/>
    <property type="match status" value="1"/>
</dbReference>
<comment type="caution">
    <text evidence="10">The sequence shown here is derived from an EMBL/GenBank/DDBJ whole genome shotgun (WGS) entry which is preliminary data.</text>
</comment>
<keyword evidence="4" id="KW-0347">Helicase</keyword>
<dbReference type="GO" id="GO:0009378">
    <property type="term" value="F:four-way junction helicase activity"/>
    <property type="evidence" value="ECO:0007669"/>
    <property type="project" value="TreeGrafter"/>
</dbReference>
<sequence length="1322" mass="145130">MGNTWITSSLCSTPQCEAVPRYPVAYQSPTFESVNGNTSEFHASYADGTAFITDSNVTMIDEVSGIMGLGFPRISTINGTATNSTPLFPGLAQRAQLSYPLFGLHLTRDDTGSLTFGAIDSSVVTDVSKIVWNEVVEFPPFDNEKDGPSYYQWAVPLEGISADTGIAEHLVFTDLGRTKRNFTLTPLDYMIGPASGNPEICLSWPRAVTPSPDGIDWQLGSPFLRTVYSVFSLGIDDKEPPMVGLYPLPRNVSESTEPISSFLSSISATVETTLPNSLLGTPSVTPPPYGFNASVTAPTGGVVSTGLANNTYSPIFGADTTNLSAIPLITPSPTVETLTTTDSAGSYIAMKKKRFQASKWQVCNAFLATLTCKARRTGFGPHFYSYTSMATGPKNNLNDILKRRATNPSLAQSSSAPVPSKVSASKFKPSNGAASSSSLNLSSSLRRIPTFSTPGFGKVKPNASATPDRSFASSPSKDPVDIIDLSSDSITVSPGTKRTCDSASLTESQSSTKRSKYDPVEKENYLINSSPSMDKGKGKVIISKVKDSLHIGSSSRGDKDGKGSRAAKDMIAMKQDDVVEILDDDNDHDDWLAKATKTTKVVHPNPYVQLDIDFPLSPAKKSPSVPEKLDPDLLKRPLSELEEFLSFNRRLLQNFEQFLAESIFIDKPLADEIKSKLEGRIKSIETVVQTRKSADATTTSPYFSSTASTLLASVASTSAGPSSVALPSSDSTPVLMEDATFDDTASTNSDEALWDNFEDMDLPMDFDIEGPSPSIPPVLDDKFVDHEYYPEIMDNLKMVFRLQSFRPNQLESIIATLSGRDVFVLMPTGGGKSLCYQLPAVCKAGSTKGITVVISPLLSLMTNQVNSLKEKKVDVVLWNSESTDVPEIIARLRGYTKPSLLYVSPEKIKESGSLRNILADLYHSGQLARFVIDEAHCISTWGQDFREAYQCLDSLRDDYPDVPIMALTATANDVMVKDILHRLKLRNPAQFIQSFNRSNLKYTILDKKKVVDDIYAFISSKHRNATGVIYCLGRDKCEKVAKQLRDKGLSARHFHAGMPPDEKAQVLGDWEADRVAFGMGIDKPDGRAGRDGLLADCVLYYSYRDYKAIVKMINNPSNNEKVDQDSIRRQETQARIVVEYCLNQSDCRRVQLLHFFGEKFDPRHCGRNCDNCSYQGEVEQMDVTKEAKNIVLLVKYFQDHNKQVTLDHCRAVFKGADTSAIRSKGHQHVPLYGKGSHLSNELLEQLFKRLCLEGATDEVSVIGRNGWHNYYFQLGPRANDFLAGKGKAVELNYRPKKASASTKAAPRLRNGRMVSKAKKDTF</sequence>
<dbReference type="CDD" id="cd05471">
    <property type="entry name" value="pepsin_like"/>
    <property type="match status" value="1"/>
</dbReference>
<dbReference type="PROSITE" id="PS00690">
    <property type="entry name" value="DEAH_ATP_HELICASE"/>
    <property type="match status" value="1"/>
</dbReference>
<keyword evidence="5" id="KW-0238">DNA-binding</keyword>
<dbReference type="GO" id="GO:0005524">
    <property type="term" value="F:ATP binding"/>
    <property type="evidence" value="ECO:0007669"/>
    <property type="project" value="InterPro"/>
</dbReference>
<dbReference type="GO" id="GO:0016787">
    <property type="term" value="F:hydrolase activity"/>
    <property type="evidence" value="ECO:0007669"/>
    <property type="project" value="UniProtKB-KW"/>
</dbReference>
<dbReference type="InterPro" id="IPR018982">
    <property type="entry name" value="RQC_domain"/>
</dbReference>
<evidence type="ECO:0000256" key="4">
    <source>
        <dbReference type="ARBA" id="ARBA00022806"/>
    </source>
</evidence>
<proteinExistence type="inferred from homology"/>
<feature type="region of interest" description="Disordered" evidence="8">
    <location>
        <begin position="452"/>
        <end position="519"/>
    </location>
</feature>
<evidence type="ECO:0000256" key="2">
    <source>
        <dbReference type="ARBA" id="ARBA00005446"/>
    </source>
</evidence>
<dbReference type="OrthoDB" id="10261556at2759"/>
<dbReference type="InterPro" id="IPR021109">
    <property type="entry name" value="Peptidase_aspartic_dom_sf"/>
</dbReference>
<dbReference type="SUPFAM" id="SSF52540">
    <property type="entry name" value="P-loop containing nucleoside triphosphate hydrolases"/>
    <property type="match status" value="1"/>
</dbReference>
<dbReference type="InterPro" id="IPR027417">
    <property type="entry name" value="P-loop_NTPase"/>
</dbReference>
<dbReference type="InterPro" id="IPR033121">
    <property type="entry name" value="PEPTIDASE_A1"/>
</dbReference>
<dbReference type="GO" id="GO:0005737">
    <property type="term" value="C:cytoplasm"/>
    <property type="evidence" value="ECO:0007669"/>
    <property type="project" value="TreeGrafter"/>
</dbReference>
<evidence type="ECO:0000256" key="5">
    <source>
        <dbReference type="ARBA" id="ARBA00023125"/>
    </source>
</evidence>
<dbReference type="PANTHER" id="PTHR13710">
    <property type="entry name" value="DNA HELICASE RECQ FAMILY MEMBER"/>
    <property type="match status" value="1"/>
</dbReference>
<dbReference type="GO" id="GO:0005634">
    <property type="term" value="C:nucleus"/>
    <property type="evidence" value="ECO:0007669"/>
    <property type="project" value="UniProtKB-SubCell"/>
</dbReference>
<keyword evidence="4" id="KW-0547">Nucleotide-binding</keyword>
<evidence type="ECO:0000259" key="9">
    <source>
        <dbReference type="PROSITE" id="PS51192"/>
    </source>
</evidence>
<dbReference type="Pfam" id="PF16124">
    <property type="entry name" value="RecQ_Zn_bind"/>
    <property type="match status" value="1"/>
</dbReference>
<keyword evidence="6" id="KW-0413">Isomerase</keyword>